<gene>
    <name evidence="2" type="ORF">IIF7_19094</name>
</gene>
<dbReference type="RefSeq" id="WP_084843282.1">
    <property type="nucleotide sequence ID" value="NZ_ARYN01000025.1"/>
</dbReference>
<evidence type="ECO:0000256" key="1">
    <source>
        <dbReference type="SAM" id="MobiDB-lite"/>
    </source>
</evidence>
<evidence type="ECO:0000313" key="2">
    <source>
        <dbReference type="EMBL" id="ORL43789.1"/>
    </source>
</evidence>
<evidence type="ECO:0000313" key="3">
    <source>
        <dbReference type="Proteomes" id="UP000192746"/>
    </source>
</evidence>
<name>A0A1Y1SYF9_9FLAO</name>
<sequence>MNEEQADRIIELLESIDDRLSNIEVSSSSVESNTSSIDSNTRSERSTEDLYTALRNIERGIGDLIDK</sequence>
<dbReference type="EMBL" id="ARYN01000025">
    <property type="protein sequence ID" value="ORL43789.1"/>
    <property type="molecule type" value="Genomic_DNA"/>
</dbReference>
<accession>A0A1Y1SYF9</accession>
<reference evidence="2 3" key="1">
    <citation type="submission" date="2013-04" db="EMBL/GenBank/DDBJ databases">
        <title>Zunongwangia sp. 22II14-10F7 Genome Sequencing.</title>
        <authorList>
            <person name="Lai Q."/>
            <person name="Shao Z."/>
        </authorList>
    </citation>
    <scope>NUCLEOTIDE SEQUENCE [LARGE SCALE GENOMIC DNA]</scope>
    <source>
        <strain evidence="2 3">22II14-10F7</strain>
    </source>
</reference>
<proteinExistence type="predicted"/>
<protein>
    <submittedName>
        <fullName evidence="2">Uncharacterized protein</fullName>
    </submittedName>
</protein>
<organism evidence="2 3">
    <name type="scientific">Zunongwangia atlantica 22II14-10F7</name>
    <dbReference type="NCBI Taxonomy" id="1185767"/>
    <lineage>
        <taxon>Bacteria</taxon>
        <taxon>Pseudomonadati</taxon>
        <taxon>Bacteroidota</taxon>
        <taxon>Flavobacteriia</taxon>
        <taxon>Flavobacteriales</taxon>
        <taxon>Flavobacteriaceae</taxon>
        <taxon>Zunongwangia</taxon>
    </lineage>
</organism>
<feature type="compositionally biased region" description="Low complexity" evidence="1">
    <location>
        <begin position="25"/>
        <end position="39"/>
    </location>
</feature>
<keyword evidence="3" id="KW-1185">Reference proteome</keyword>
<dbReference type="STRING" id="1185767.IIF7_19094"/>
<dbReference type="AlphaFoldDB" id="A0A1Y1SYF9"/>
<comment type="caution">
    <text evidence="2">The sequence shown here is derived from an EMBL/GenBank/DDBJ whole genome shotgun (WGS) entry which is preliminary data.</text>
</comment>
<dbReference type="Proteomes" id="UP000192746">
    <property type="component" value="Unassembled WGS sequence"/>
</dbReference>
<feature type="region of interest" description="Disordered" evidence="1">
    <location>
        <begin position="25"/>
        <end position="48"/>
    </location>
</feature>